<dbReference type="InterPro" id="IPR003776">
    <property type="entry name" value="YcaO-like_dom"/>
</dbReference>
<proteinExistence type="predicted"/>
<dbReference type="OrthoDB" id="4056926at2"/>
<dbReference type="EMBL" id="MLYO01000073">
    <property type="protein sequence ID" value="OIJ93606.1"/>
    <property type="molecule type" value="Genomic_DNA"/>
</dbReference>
<reference evidence="2 3" key="1">
    <citation type="submission" date="2016-10" db="EMBL/GenBank/DDBJ databases">
        <title>Genome sequence of Streptomyces sp. MUSC 1.</title>
        <authorList>
            <person name="Lee L.-H."/>
            <person name="Ser H.-L."/>
            <person name="Law J.W.-F."/>
        </authorList>
    </citation>
    <scope>NUCLEOTIDE SEQUENCE [LARGE SCALE GENOMIC DNA]</scope>
    <source>
        <strain evidence="2 3">MUSC 1</strain>
    </source>
</reference>
<organism evidence="2 3">
    <name type="scientific">Streptomyces monashensis</name>
    <dbReference type="NCBI Taxonomy" id="1678012"/>
    <lineage>
        <taxon>Bacteria</taxon>
        <taxon>Bacillati</taxon>
        <taxon>Actinomycetota</taxon>
        <taxon>Actinomycetes</taxon>
        <taxon>Kitasatosporales</taxon>
        <taxon>Streptomycetaceae</taxon>
        <taxon>Streptomyces</taxon>
    </lineage>
</organism>
<dbReference type="PROSITE" id="PS51664">
    <property type="entry name" value="YCAO"/>
    <property type="match status" value="1"/>
</dbReference>
<keyword evidence="3" id="KW-1185">Reference proteome</keyword>
<protein>
    <recommendedName>
        <fullName evidence="1">YcaO domain-containing protein</fullName>
    </recommendedName>
</protein>
<dbReference type="Gene3D" id="3.30.160.660">
    <property type="match status" value="1"/>
</dbReference>
<dbReference type="Gene3D" id="3.30.1330.230">
    <property type="match status" value="1"/>
</dbReference>
<dbReference type="PANTHER" id="PTHR37809">
    <property type="entry name" value="RIBOSOMAL PROTEIN S12 METHYLTHIOTRANSFERASE ACCESSORY FACTOR YCAO"/>
    <property type="match status" value="1"/>
</dbReference>
<dbReference type="Proteomes" id="UP000179642">
    <property type="component" value="Unassembled WGS sequence"/>
</dbReference>
<dbReference type="Pfam" id="PF02624">
    <property type="entry name" value="YcaO"/>
    <property type="match status" value="1"/>
</dbReference>
<dbReference type="AlphaFoldDB" id="A0A1S2PJ80"/>
<evidence type="ECO:0000259" key="1">
    <source>
        <dbReference type="PROSITE" id="PS51664"/>
    </source>
</evidence>
<evidence type="ECO:0000313" key="2">
    <source>
        <dbReference type="EMBL" id="OIJ93606.1"/>
    </source>
</evidence>
<accession>A0A1S2PJ80</accession>
<sequence length="439" mass="47688">MIGLREKLLSGPERDEPDATALHRRFQASVDSATGLFNELREEKNYYNDDHDLLSVRMELRPTASLSDGGYRVGPIMMGRTDEPVSSASRAMFEGFERYSLSLYEKDRLVHASPKRLAEQLRAFIDVDLFADVRRPVDRDSLFRWVAGLDLATGAEVLVPAQAVYVPYAFADGEQELREPLTTGAASGLAWPHTLTRALHEIVERDATMLLHYGGCAVRLIEPAHVLGPRMLAYTRAMQATDKSVTFAQVQTDLPAHVVVVVVEDPTGRSPAVCVGSGAAASIAAAAESALCEAAAFNRALRSRLAYGEQLLSRAPSAQPVTSGELRGYYWAQPERVGTLSWFDGAAVMPESAVTDAPIYEPAQLVDHLVSLPGGAIVVDCTPPDVRSFGVYCLKALVPALQPMHLDESCMIRTARLQERIVGSGSGSTTDKIGPHPFL</sequence>
<gene>
    <name evidence="2" type="ORF">BIV23_37275</name>
</gene>
<evidence type="ECO:0000313" key="3">
    <source>
        <dbReference type="Proteomes" id="UP000179642"/>
    </source>
</evidence>
<comment type="caution">
    <text evidence="2">The sequence shown here is derived from an EMBL/GenBank/DDBJ whole genome shotgun (WGS) entry which is preliminary data.</text>
</comment>
<dbReference type="Gene3D" id="3.30.40.250">
    <property type="match status" value="1"/>
</dbReference>
<name>A0A1S2PJ80_9ACTN</name>
<dbReference type="PANTHER" id="PTHR37809:SF1">
    <property type="entry name" value="RIBOSOMAL PROTEIN S12 METHYLTHIOTRANSFERASE ACCESSORY FACTOR YCAO"/>
    <property type="match status" value="1"/>
</dbReference>
<dbReference type="RefSeq" id="WP_071385411.1">
    <property type="nucleotide sequence ID" value="NZ_MLYO01000073.1"/>
</dbReference>
<feature type="domain" description="YcaO" evidence="1">
    <location>
        <begin position="79"/>
        <end position="439"/>
    </location>
</feature>